<sequence>MERRVKRLRSDRGAAAVEFALVLPLLVALVLGIAEFGRAYNIQTTLSAAARDGVRVMALQNKPADARATAKASASPLLTLTDAQIAVTPTNCVTTAATPAATATVTIKHEMNLMLFPDDFTVTLTGKGTMRCNG</sequence>
<keyword evidence="1" id="KW-0812">Transmembrane</keyword>
<evidence type="ECO:0000313" key="4">
    <source>
        <dbReference type="Proteomes" id="UP000222106"/>
    </source>
</evidence>
<name>A0A2A9EJ13_9MICO</name>
<evidence type="ECO:0000256" key="1">
    <source>
        <dbReference type="SAM" id="Phobius"/>
    </source>
</evidence>
<reference evidence="3 4" key="1">
    <citation type="submission" date="2017-10" db="EMBL/GenBank/DDBJ databases">
        <title>Sequencing the genomes of 1000 actinobacteria strains.</title>
        <authorList>
            <person name="Klenk H.-P."/>
        </authorList>
    </citation>
    <scope>NUCLEOTIDE SEQUENCE [LARGE SCALE GENOMIC DNA]</scope>
    <source>
        <strain evidence="3 4">DSM 21838</strain>
    </source>
</reference>
<organism evidence="3 4">
    <name type="scientific">Georgenia soli</name>
    <dbReference type="NCBI Taxonomy" id="638953"/>
    <lineage>
        <taxon>Bacteria</taxon>
        <taxon>Bacillati</taxon>
        <taxon>Actinomycetota</taxon>
        <taxon>Actinomycetes</taxon>
        <taxon>Micrococcales</taxon>
        <taxon>Bogoriellaceae</taxon>
        <taxon>Georgenia</taxon>
    </lineage>
</organism>
<dbReference type="Pfam" id="PF07811">
    <property type="entry name" value="TadE"/>
    <property type="match status" value="1"/>
</dbReference>
<keyword evidence="1" id="KW-0472">Membrane</keyword>
<feature type="domain" description="TadE-like" evidence="2">
    <location>
        <begin position="13"/>
        <end position="55"/>
    </location>
</feature>
<dbReference type="EMBL" id="PDJI01000004">
    <property type="protein sequence ID" value="PFG38240.1"/>
    <property type="molecule type" value="Genomic_DNA"/>
</dbReference>
<keyword evidence="4" id="KW-1185">Reference proteome</keyword>
<dbReference type="InterPro" id="IPR012495">
    <property type="entry name" value="TadE-like_dom"/>
</dbReference>
<dbReference type="Proteomes" id="UP000222106">
    <property type="component" value="Unassembled WGS sequence"/>
</dbReference>
<protein>
    <submittedName>
        <fullName evidence="3">TadE-like protein</fullName>
    </submittedName>
</protein>
<evidence type="ECO:0000313" key="3">
    <source>
        <dbReference type="EMBL" id="PFG38240.1"/>
    </source>
</evidence>
<accession>A0A2A9EJ13</accession>
<gene>
    <name evidence="3" type="ORF">ATJ97_0713</name>
</gene>
<proteinExistence type="predicted"/>
<comment type="caution">
    <text evidence="3">The sequence shown here is derived from an EMBL/GenBank/DDBJ whole genome shotgun (WGS) entry which is preliminary data.</text>
</comment>
<dbReference type="AlphaFoldDB" id="A0A2A9EJ13"/>
<feature type="transmembrane region" description="Helical" evidence="1">
    <location>
        <begin position="12"/>
        <end position="34"/>
    </location>
</feature>
<keyword evidence="1" id="KW-1133">Transmembrane helix</keyword>
<evidence type="ECO:0000259" key="2">
    <source>
        <dbReference type="Pfam" id="PF07811"/>
    </source>
</evidence>